<keyword evidence="3" id="KW-1185">Reference proteome</keyword>
<dbReference type="AlphaFoldDB" id="A0A8U0IKJ1"/>
<dbReference type="GeneID" id="72188429"/>
<reference evidence="2" key="1">
    <citation type="submission" date="2022-04" db="EMBL/GenBank/DDBJ databases">
        <title>Diverse halophilic archaea isolated from saline environments.</title>
        <authorList>
            <person name="Cui H.-L."/>
        </authorList>
    </citation>
    <scope>NUCLEOTIDE SEQUENCE</scope>
    <source>
        <strain evidence="2">XZYJT40</strain>
    </source>
</reference>
<feature type="transmembrane region" description="Helical" evidence="1">
    <location>
        <begin position="74"/>
        <end position="97"/>
    </location>
</feature>
<dbReference type="KEGG" id="haxz:M0R88_01200"/>
<gene>
    <name evidence="2" type="ORF">M0R88_01200</name>
</gene>
<evidence type="ECO:0000313" key="3">
    <source>
        <dbReference type="Proteomes" id="UP000830434"/>
    </source>
</evidence>
<dbReference type="RefSeq" id="WP_248655144.1">
    <property type="nucleotide sequence ID" value="NZ_CP096658.1"/>
</dbReference>
<evidence type="ECO:0000256" key="1">
    <source>
        <dbReference type="SAM" id="Phobius"/>
    </source>
</evidence>
<keyword evidence="1" id="KW-0812">Transmembrane</keyword>
<dbReference type="EMBL" id="CP096658">
    <property type="protein sequence ID" value="UPW00734.1"/>
    <property type="molecule type" value="Genomic_DNA"/>
</dbReference>
<protein>
    <submittedName>
        <fullName evidence="2">Uncharacterized protein</fullName>
    </submittedName>
</protein>
<keyword evidence="1" id="KW-1133">Transmembrane helix</keyword>
<accession>A0A8U0IKJ1</accession>
<evidence type="ECO:0000313" key="2">
    <source>
        <dbReference type="EMBL" id="UPW00734.1"/>
    </source>
</evidence>
<dbReference type="Proteomes" id="UP000830434">
    <property type="component" value="Chromosome"/>
</dbReference>
<name>A0A8U0IKJ1_9EURY</name>
<sequence>MDPRSRLAHNLTAESEAYGYTLTIWGSGAMLIYKVQTPDLFHILLLAFGAILGFAVLGAFAFQEMVREPAEDDTPLVVTSMVHVFSTLGNLVVGYVLVRFVVTHSTPGWLAFPLVGFQATFLYNVLLLLEDFLSERFVKETRFGEDLEESD</sequence>
<feature type="transmembrane region" description="Helical" evidence="1">
    <location>
        <begin position="40"/>
        <end position="62"/>
    </location>
</feature>
<organism evidence="2 3">
    <name type="scientific">Halorussus gelatinilyticus</name>
    <dbReference type="NCBI Taxonomy" id="2937524"/>
    <lineage>
        <taxon>Archaea</taxon>
        <taxon>Methanobacteriati</taxon>
        <taxon>Methanobacteriota</taxon>
        <taxon>Stenosarchaea group</taxon>
        <taxon>Halobacteria</taxon>
        <taxon>Halobacteriales</taxon>
        <taxon>Haladaptataceae</taxon>
        <taxon>Halorussus</taxon>
    </lineage>
</organism>
<proteinExistence type="predicted"/>
<feature type="transmembrane region" description="Helical" evidence="1">
    <location>
        <begin position="109"/>
        <end position="129"/>
    </location>
</feature>
<keyword evidence="1" id="KW-0472">Membrane</keyword>